<sequence>SDACAREGLKWKDSLSDYVYTLRWDWLDAPSKWQVKSRYPVGIWSPPVNATNPPLLLCAPFLLLSAIFRSHQIDNSQ</sequence>
<evidence type="ECO:0000313" key="1">
    <source>
        <dbReference type="EMBL" id="KAJ7303312.1"/>
    </source>
</evidence>
<name>A0A9Q1AQB4_9SAUR</name>
<organism evidence="1 2">
    <name type="scientific">Phrynocephalus forsythii</name>
    <dbReference type="NCBI Taxonomy" id="171643"/>
    <lineage>
        <taxon>Eukaryota</taxon>
        <taxon>Metazoa</taxon>
        <taxon>Chordata</taxon>
        <taxon>Craniata</taxon>
        <taxon>Vertebrata</taxon>
        <taxon>Euteleostomi</taxon>
        <taxon>Lepidosauria</taxon>
        <taxon>Squamata</taxon>
        <taxon>Bifurcata</taxon>
        <taxon>Unidentata</taxon>
        <taxon>Episquamata</taxon>
        <taxon>Toxicofera</taxon>
        <taxon>Iguania</taxon>
        <taxon>Acrodonta</taxon>
        <taxon>Agamidae</taxon>
        <taxon>Agaminae</taxon>
        <taxon>Phrynocephalus</taxon>
    </lineage>
</organism>
<dbReference type="AlphaFoldDB" id="A0A9Q1AQB4"/>
<dbReference type="Proteomes" id="UP001142489">
    <property type="component" value="Unassembled WGS sequence"/>
</dbReference>
<dbReference type="EMBL" id="JAPFRF010000024">
    <property type="protein sequence ID" value="KAJ7303312.1"/>
    <property type="molecule type" value="Genomic_DNA"/>
</dbReference>
<reference evidence="1" key="1">
    <citation type="journal article" date="2023" name="DNA Res.">
        <title>Chromosome-level genome assembly of Phrynocephalus forsythii using third-generation DNA sequencing and Hi-C analysis.</title>
        <authorList>
            <person name="Qi Y."/>
            <person name="Zhao W."/>
            <person name="Zhao Y."/>
            <person name="Niu C."/>
            <person name="Cao S."/>
            <person name="Zhang Y."/>
        </authorList>
    </citation>
    <scope>NUCLEOTIDE SEQUENCE</scope>
    <source>
        <tissue evidence="1">Muscle</tissue>
    </source>
</reference>
<comment type="caution">
    <text evidence="1">The sequence shown here is derived from an EMBL/GenBank/DDBJ whole genome shotgun (WGS) entry which is preliminary data.</text>
</comment>
<accession>A0A9Q1AQB4</accession>
<gene>
    <name evidence="1" type="ORF">JRQ81_012254</name>
</gene>
<feature type="non-terminal residue" evidence="1">
    <location>
        <position position="77"/>
    </location>
</feature>
<evidence type="ECO:0000313" key="2">
    <source>
        <dbReference type="Proteomes" id="UP001142489"/>
    </source>
</evidence>
<keyword evidence="2" id="KW-1185">Reference proteome</keyword>
<proteinExistence type="predicted"/>
<feature type="non-terminal residue" evidence="1">
    <location>
        <position position="1"/>
    </location>
</feature>
<protein>
    <submittedName>
        <fullName evidence="1">Uncharacterized protein</fullName>
    </submittedName>
</protein>